<evidence type="ECO:0000313" key="2">
    <source>
        <dbReference type="EMBL" id="TQL78561.1"/>
    </source>
</evidence>
<dbReference type="InParanoid" id="A0A543B161"/>
<dbReference type="EMBL" id="VFOW01000001">
    <property type="protein sequence ID" value="TQL78561.1"/>
    <property type="molecule type" value="Genomic_DNA"/>
</dbReference>
<feature type="compositionally biased region" description="Pro residues" evidence="1">
    <location>
        <begin position="314"/>
        <end position="325"/>
    </location>
</feature>
<accession>A0A543B161</accession>
<feature type="compositionally biased region" description="Low complexity" evidence="1">
    <location>
        <begin position="303"/>
        <end position="313"/>
    </location>
</feature>
<feature type="compositionally biased region" description="Low complexity" evidence="1">
    <location>
        <begin position="326"/>
        <end position="336"/>
    </location>
</feature>
<dbReference type="PRINTS" id="PR01217">
    <property type="entry name" value="PRICHEXTENSN"/>
</dbReference>
<feature type="compositionally biased region" description="Pro residues" evidence="1">
    <location>
        <begin position="284"/>
        <end position="302"/>
    </location>
</feature>
<feature type="compositionally biased region" description="Basic and acidic residues" evidence="1">
    <location>
        <begin position="552"/>
        <end position="569"/>
    </location>
</feature>
<dbReference type="AlphaFoldDB" id="A0A543B161"/>
<feature type="region of interest" description="Disordered" evidence="1">
    <location>
        <begin position="468"/>
        <end position="575"/>
    </location>
</feature>
<gene>
    <name evidence="2" type="ORF">FB566_4150</name>
</gene>
<name>A0A543B161_9ACTN</name>
<protein>
    <submittedName>
        <fullName evidence="2">Uncharacterized protein</fullName>
    </submittedName>
</protein>
<comment type="caution">
    <text evidence="2">The sequence shown here is derived from an EMBL/GenBank/DDBJ whole genome shotgun (WGS) entry which is preliminary data.</text>
</comment>
<feature type="compositionally biased region" description="Low complexity" evidence="1">
    <location>
        <begin position="411"/>
        <end position="429"/>
    </location>
</feature>
<dbReference type="Proteomes" id="UP000317043">
    <property type="component" value="Unassembled WGS sequence"/>
</dbReference>
<sequence>MTEYDALGLDQLLELSRSDAEHAGDMAEQARVLREMAGDLTDKVDLMRGVMTALFDTGDVDDAPWSGKSAEMMRTELDRLFTSAGSAPQVLEDNAKAMDDFGSRVHATLVEIDQLHVSSNGGQNQADVDKARQVMQEANSGYLATADQMPEPKFYNGLRKSADGTPGSWTEQHGATPTGDASTPVYSRPASEPVPTVAYDGQPDSSGEPDLHAPADTEPLLQGPGPTAPTVTPNPSLPPVTPSPGGPPTGPGLNPWVPPVGPRPGDGSRPPQPIGTKPTQPVGTRPPPPVGSRPPAITPRPITPSIIGPTRPTAIPPRPPVPVVPNPNGTVPPVIGTRPGTPITPVPVQPNASNPTGTVRPVIGTRPGAPVTPVPVQPNASNPTGTVRPVIGARPGTPVQPVANRPSPQNPGAVVRPVIGGRPGPGVMPFGTRPSVPGSGRGNATPAPRPTKGTVSLVPKNVANARPAGGLAFGGRPVPRAVTTDASGLPASRQSGAKPDIKPVATSEVKPGQRAKRMPRQGGPAVEGAIKRGARRRPSSRTPGQEVFAKFDAAKADEEAKKQPKHDTDPDSEWAIRTITVPAVITTRKAK</sequence>
<feature type="region of interest" description="Disordered" evidence="1">
    <location>
        <begin position="142"/>
        <end position="456"/>
    </location>
</feature>
<proteinExistence type="predicted"/>
<evidence type="ECO:0000256" key="1">
    <source>
        <dbReference type="SAM" id="MobiDB-lite"/>
    </source>
</evidence>
<keyword evidence="3" id="KW-1185">Reference proteome</keyword>
<feature type="compositionally biased region" description="Pro residues" evidence="1">
    <location>
        <begin position="235"/>
        <end position="262"/>
    </location>
</feature>
<feature type="compositionally biased region" description="Polar residues" evidence="1">
    <location>
        <begin position="167"/>
        <end position="185"/>
    </location>
</feature>
<reference evidence="2 3" key="1">
    <citation type="submission" date="2019-06" db="EMBL/GenBank/DDBJ databases">
        <title>Sequencing the genomes of 1000 actinobacteria strains.</title>
        <authorList>
            <person name="Klenk H.-P."/>
        </authorList>
    </citation>
    <scope>NUCLEOTIDE SEQUENCE [LARGE SCALE GENOMIC DNA]</scope>
    <source>
        <strain evidence="2 3">DSM 45928</strain>
    </source>
</reference>
<organism evidence="2 3">
    <name type="scientific">Stackebrandtia endophytica</name>
    <dbReference type="NCBI Taxonomy" id="1496996"/>
    <lineage>
        <taxon>Bacteria</taxon>
        <taxon>Bacillati</taxon>
        <taxon>Actinomycetota</taxon>
        <taxon>Actinomycetes</taxon>
        <taxon>Glycomycetales</taxon>
        <taxon>Glycomycetaceae</taxon>
        <taxon>Stackebrandtia</taxon>
    </lineage>
</organism>
<dbReference type="OrthoDB" id="9829576at2"/>
<evidence type="ECO:0000313" key="3">
    <source>
        <dbReference type="Proteomes" id="UP000317043"/>
    </source>
</evidence>
<dbReference type="RefSeq" id="WP_142043179.1">
    <property type="nucleotide sequence ID" value="NZ_JBHTGS010000003.1"/>
</dbReference>